<name>A0AAU4K4L1_9NOCA</name>
<evidence type="ECO:0000256" key="2">
    <source>
        <dbReference type="ARBA" id="ARBA00022679"/>
    </source>
</evidence>
<dbReference type="InterPro" id="IPR029063">
    <property type="entry name" value="SAM-dependent_MTases_sf"/>
</dbReference>
<dbReference type="Proteomes" id="UP001432128">
    <property type="component" value="Chromosome"/>
</dbReference>
<dbReference type="Gene3D" id="3.40.50.150">
    <property type="entry name" value="Vaccinia Virus protein VP39"/>
    <property type="match status" value="1"/>
</dbReference>
<dbReference type="AlphaFoldDB" id="A0AAU4K4L1"/>
<dbReference type="EMBL" id="CP108021">
    <property type="protein sequence ID" value="WUM20969.1"/>
    <property type="molecule type" value="Genomic_DNA"/>
</dbReference>
<dbReference type="GO" id="GO:0008171">
    <property type="term" value="F:O-methyltransferase activity"/>
    <property type="evidence" value="ECO:0007669"/>
    <property type="project" value="InterPro"/>
</dbReference>
<dbReference type="CDD" id="cd02440">
    <property type="entry name" value="AdoMet_MTases"/>
    <property type="match status" value="1"/>
</dbReference>
<dbReference type="InterPro" id="IPR002935">
    <property type="entry name" value="SAM_O-MeTrfase"/>
</dbReference>
<dbReference type="GO" id="GO:0008757">
    <property type="term" value="F:S-adenosylmethionine-dependent methyltransferase activity"/>
    <property type="evidence" value="ECO:0007669"/>
    <property type="project" value="TreeGrafter"/>
</dbReference>
<evidence type="ECO:0000313" key="5">
    <source>
        <dbReference type="Proteomes" id="UP001432128"/>
    </source>
</evidence>
<evidence type="ECO:0000313" key="4">
    <source>
        <dbReference type="EMBL" id="WUM20969.1"/>
    </source>
</evidence>
<dbReference type="PROSITE" id="PS51682">
    <property type="entry name" value="SAM_OMT_I"/>
    <property type="match status" value="1"/>
</dbReference>
<dbReference type="Pfam" id="PF01596">
    <property type="entry name" value="Methyltransf_3"/>
    <property type="match status" value="1"/>
</dbReference>
<dbReference type="GO" id="GO:0032259">
    <property type="term" value="P:methylation"/>
    <property type="evidence" value="ECO:0007669"/>
    <property type="project" value="UniProtKB-KW"/>
</dbReference>
<dbReference type="KEGG" id="whr:OG579_03880"/>
<dbReference type="SUPFAM" id="SSF53335">
    <property type="entry name" value="S-adenosyl-L-methionine-dependent methyltransferases"/>
    <property type="match status" value="1"/>
</dbReference>
<keyword evidence="1 4" id="KW-0489">Methyltransferase</keyword>
<evidence type="ECO:0000256" key="3">
    <source>
        <dbReference type="ARBA" id="ARBA00022691"/>
    </source>
</evidence>
<keyword evidence="3" id="KW-0949">S-adenosyl-L-methionine</keyword>
<organism evidence="4 5">
    <name type="scientific">Williamsia herbipolensis</name>
    <dbReference type="NCBI Taxonomy" id="1603258"/>
    <lineage>
        <taxon>Bacteria</taxon>
        <taxon>Bacillati</taxon>
        <taxon>Actinomycetota</taxon>
        <taxon>Actinomycetes</taxon>
        <taxon>Mycobacteriales</taxon>
        <taxon>Nocardiaceae</taxon>
        <taxon>Williamsia</taxon>
    </lineage>
</organism>
<dbReference type="EC" id="2.1.1.-" evidence="4"/>
<dbReference type="PANTHER" id="PTHR10509">
    <property type="entry name" value="O-METHYLTRANSFERASE-RELATED"/>
    <property type="match status" value="1"/>
</dbReference>
<keyword evidence="5" id="KW-1185">Reference proteome</keyword>
<dbReference type="PANTHER" id="PTHR10509:SF14">
    <property type="entry name" value="CAFFEOYL-COA O-METHYLTRANSFERASE 3-RELATED"/>
    <property type="match status" value="1"/>
</dbReference>
<reference evidence="4 5" key="1">
    <citation type="submission" date="2022-10" db="EMBL/GenBank/DDBJ databases">
        <title>The complete genomes of actinobacterial strains from the NBC collection.</title>
        <authorList>
            <person name="Joergensen T.S."/>
            <person name="Alvarez Arevalo M."/>
            <person name="Sterndorff E.B."/>
            <person name="Faurdal D."/>
            <person name="Vuksanovic O."/>
            <person name="Mourched A.-S."/>
            <person name="Charusanti P."/>
            <person name="Shaw S."/>
            <person name="Blin K."/>
            <person name="Weber T."/>
        </authorList>
    </citation>
    <scope>NUCLEOTIDE SEQUENCE [LARGE SCALE GENOMIC DNA]</scope>
    <source>
        <strain evidence="4 5">NBC_00319</strain>
    </source>
</reference>
<accession>A0AAU4K4L1</accession>
<protein>
    <submittedName>
        <fullName evidence="4">Class I SAM-dependent methyltransferase</fullName>
        <ecNumber evidence="4">2.1.1.-</ecNumber>
    </submittedName>
</protein>
<proteinExistence type="predicted"/>
<dbReference type="RefSeq" id="WP_328858159.1">
    <property type="nucleotide sequence ID" value="NZ_CP108021.1"/>
</dbReference>
<dbReference type="InterPro" id="IPR050362">
    <property type="entry name" value="Cation-dep_OMT"/>
</dbReference>
<keyword evidence="2 4" id="KW-0808">Transferase</keyword>
<gene>
    <name evidence="4" type="ORF">OG579_03880</name>
</gene>
<evidence type="ECO:0000256" key="1">
    <source>
        <dbReference type="ARBA" id="ARBA00022603"/>
    </source>
</evidence>
<sequence>MTDTHPVEMSTPAAPRPVTPSTILAEVVRDMRERLEGIDGLDRSILASAARAEALAAGLDPYLDLCTTAESAALADLALRTAHRDWDANPSSIPEVRLEQEMLSGHVEGQALKFLVFACAARRVLEIGMFTGYSALAMAEELGEAGEVVACEIDADVATFARECFDRSPVGRRITIEVGPAGETLRRLDDRCRAGDVAPFDFVFIDADKPGYLGYLDLLLEGSLLAPRALIAVDNTLLQGEPYAAGTTASVNGAAMATFNAALTYDDRVEQVVLPLRDGLTLIRRVPDRAR</sequence>